<gene>
    <name evidence="1" type="ORF">Tco_0747398</name>
</gene>
<accession>A0ABQ4YVB9</accession>
<dbReference type="PANTHER" id="PTHR33223:SF11">
    <property type="entry name" value="ELEMENT PROTEIN, PUTATIVE-RELATED"/>
    <property type="match status" value="1"/>
</dbReference>
<dbReference type="PANTHER" id="PTHR33223">
    <property type="entry name" value="CCHC-TYPE DOMAIN-CONTAINING PROTEIN"/>
    <property type="match status" value="1"/>
</dbReference>
<reference evidence="1" key="1">
    <citation type="journal article" date="2022" name="Int. J. Mol. Sci.">
        <title>Draft Genome of Tanacetum Coccineum: Genomic Comparison of Closely Related Tanacetum-Family Plants.</title>
        <authorList>
            <person name="Yamashiro T."/>
            <person name="Shiraishi A."/>
            <person name="Nakayama K."/>
            <person name="Satake H."/>
        </authorList>
    </citation>
    <scope>NUCLEOTIDE SEQUENCE</scope>
</reference>
<protein>
    <recommendedName>
        <fullName evidence="3">Retrotransposon gag domain-containing protein</fullName>
    </recommendedName>
</protein>
<dbReference type="EMBL" id="BQNB010010703">
    <property type="protein sequence ID" value="GJS80857.1"/>
    <property type="molecule type" value="Genomic_DNA"/>
</dbReference>
<evidence type="ECO:0000313" key="1">
    <source>
        <dbReference type="EMBL" id="GJS80857.1"/>
    </source>
</evidence>
<evidence type="ECO:0000313" key="2">
    <source>
        <dbReference type="Proteomes" id="UP001151760"/>
    </source>
</evidence>
<dbReference type="Proteomes" id="UP001151760">
    <property type="component" value="Unassembled WGS sequence"/>
</dbReference>
<organism evidence="1 2">
    <name type="scientific">Tanacetum coccineum</name>
    <dbReference type="NCBI Taxonomy" id="301880"/>
    <lineage>
        <taxon>Eukaryota</taxon>
        <taxon>Viridiplantae</taxon>
        <taxon>Streptophyta</taxon>
        <taxon>Embryophyta</taxon>
        <taxon>Tracheophyta</taxon>
        <taxon>Spermatophyta</taxon>
        <taxon>Magnoliopsida</taxon>
        <taxon>eudicotyledons</taxon>
        <taxon>Gunneridae</taxon>
        <taxon>Pentapetalae</taxon>
        <taxon>asterids</taxon>
        <taxon>campanulids</taxon>
        <taxon>Asterales</taxon>
        <taxon>Asteraceae</taxon>
        <taxon>Asteroideae</taxon>
        <taxon>Anthemideae</taxon>
        <taxon>Anthemidinae</taxon>
        <taxon>Tanacetum</taxon>
    </lineage>
</organism>
<keyword evidence="2" id="KW-1185">Reference proteome</keyword>
<evidence type="ECO:0008006" key="3">
    <source>
        <dbReference type="Google" id="ProtNLM"/>
    </source>
</evidence>
<sequence>MEGEKDAKKYQNNNFDLFRSYDTDGENSDRKGSLPVGALPGTMAGVDIDTLTMKQYLALSRENQAPGVVKPEIRGNVNFEIKSQFMREFREDTFYGNKNEDAHDHIDRFLTIVGLFNIPGVSKDAVMLRVFPFTLIGAVKRWVDRLAPGTINTWDLLKKAFIQRYCPPSMTAK</sequence>
<name>A0ABQ4YVB9_9ASTR</name>
<comment type="caution">
    <text evidence="1">The sequence shown here is derived from an EMBL/GenBank/DDBJ whole genome shotgun (WGS) entry which is preliminary data.</text>
</comment>
<proteinExistence type="predicted"/>
<reference evidence="1" key="2">
    <citation type="submission" date="2022-01" db="EMBL/GenBank/DDBJ databases">
        <authorList>
            <person name="Yamashiro T."/>
            <person name="Shiraishi A."/>
            <person name="Satake H."/>
            <person name="Nakayama K."/>
        </authorList>
    </citation>
    <scope>NUCLEOTIDE SEQUENCE</scope>
</reference>